<evidence type="ECO:0000256" key="3">
    <source>
        <dbReference type="ARBA" id="ARBA00043265"/>
    </source>
</evidence>
<dbReference type="Proteomes" id="UP000578259">
    <property type="component" value="Unassembled WGS sequence"/>
</dbReference>
<dbReference type="Pfam" id="PF07686">
    <property type="entry name" value="V-set"/>
    <property type="match status" value="1"/>
</dbReference>
<evidence type="ECO:0000259" key="4">
    <source>
        <dbReference type="PROSITE" id="PS50835"/>
    </source>
</evidence>
<dbReference type="SUPFAM" id="SSF48726">
    <property type="entry name" value="Immunoglobulin"/>
    <property type="match status" value="1"/>
</dbReference>
<dbReference type="PROSITE" id="PS50835">
    <property type="entry name" value="IG_LIKE"/>
    <property type="match status" value="1"/>
</dbReference>
<evidence type="ECO:0000256" key="1">
    <source>
        <dbReference type="ARBA" id="ARBA00022859"/>
    </source>
</evidence>
<dbReference type="InterPro" id="IPR013783">
    <property type="entry name" value="Ig-like_fold"/>
</dbReference>
<protein>
    <submittedName>
        <fullName evidence="5">HV348 protein</fullName>
    </submittedName>
</protein>
<evidence type="ECO:0000313" key="5">
    <source>
        <dbReference type="EMBL" id="NWY34649.1"/>
    </source>
</evidence>
<keyword evidence="2" id="KW-1064">Adaptive immunity</keyword>
<dbReference type="Gene3D" id="2.60.40.10">
    <property type="entry name" value="Immunoglobulins"/>
    <property type="match status" value="1"/>
</dbReference>
<dbReference type="InterPro" id="IPR036179">
    <property type="entry name" value="Ig-like_dom_sf"/>
</dbReference>
<feature type="non-terminal residue" evidence="5">
    <location>
        <position position="111"/>
    </location>
</feature>
<dbReference type="AlphaFoldDB" id="A0A7K7DNJ7"/>
<organism evidence="5 6">
    <name type="scientific">Pheucticus melanocephalus</name>
    <name type="common">Black-headed grosbeak</name>
    <name type="synonym">Guiraca melanocephala</name>
    <dbReference type="NCBI Taxonomy" id="371919"/>
    <lineage>
        <taxon>Eukaryota</taxon>
        <taxon>Metazoa</taxon>
        <taxon>Chordata</taxon>
        <taxon>Craniata</taxon>
        <taxon>Vertebrata</taxon>
        <taxon>Euteleostomi</taxon>
        <taxon>Archelosauria</taxon>
        <taxon>Archosauria</taxon>
        <taxon>Dinosauria</taxon>
        <taxon>Saurischia</taxon>
        <taxon>Theropoda</taxon>
        <taxon>Coelurosauria</taxon>
        <taxon>Aves</taxon>
        <taxon>Neognathae</taxon>
        <taxon>Neoaves</taxon>
        <taxon>Telluraves</taxon>
        <taxon>Australaves</taxon>
        <taxon>Passeriformes</taxon>
        <taxon>Cardinalidae</taxon>
        <taxon>Pheucticus</taxon>
    </lineage>
</organism>
<keyword evidence="6" id="KW-1185">Reference proteome</keyword>
<dbReference type="SMART" id="SM00406">
    <property type="entry name" value="IGv"/>
    <property type="match status" value="1"/>
</dbReference>
<proteinExistence type="predicted"/>
<gene>
    <name evidence="5" type="primary">Ighv348_1</name>
    <name evidence="5" type="ORF">PHEMEL_R06303</name>
</gene>
<keyword evidence="3" id="KW-1280">Immunoglobulin</keyword>
<dbReference type="GO" id="GO:0019814">
    <property type="term" value="C:immunoglobulin complex"/>
    <property type="evidence" value="ECO:0007669"/>
    <property type="project" value="UniProtKB-KW"/>
</dbReference>
<sequence length="111" mass="12457">QPRLQEAGGGLRAPGDSVTLSCHGSGFTFENHYFRWYRQAPRGRFEWVSWISHYSSQIQFGSAVEGRATACRDNSWSVASLSLHLLRAGNTTGYFCAVRTETQIQLRLNTS</sequence>
<accession>A0A7K7DNJ7</accession>
<feature type="domain" description="Ig-like" evidence="4">
    <location>
        <begin position="2"/>
        <end position="107"/>
    </location>
</feature>
<reference evidence="5 6" key="1">
    <citation type="submission" date="2019-09" db="EMBL/GenBank/DDBJ databases">
        <title>Bird 10,000 Genomes (B10K) Project - Family phase.</title>
        <authorList>
            <person name="Zhang G."/>
        </authorList>
    </citation>
    <scope>NUCLEOTIDE SEQUENCE [LARGE SCALE GENOMIC DNA]</scope>
    <source>
        <strain evidence="5">OUT-0018</strain>
        <tissue evidence="5">Muscle</tissue>
    </source>
</reference>
<dbReference type="InterPro" id="IPR007110">
    <property type="entry name" value="Ig-like_dom"/>
</dbReference>
<dbReference type="InterPro" id="IPR050199">
    <property type="entry name" value="IgHV"/>
</dbReference>
<feature type="non-terminal residue" evidence="5">
    <location>
        <position position="1"/>
    </location>
</feature>
<evidence type="ECO:0000256" key="2">
    <source>
        <dbReference type="ARBA" id="ARBA00023130"/>
    </source>
</evidence>
<evidence type="ECO:0000313" key="6">
    <source>
        <dbReference type="Proteomes" id="UP000578259"/>
    </source>
</evidence>
<name>A0A7K7DNJ7_PHEME</name>
<keyword evidence="1" id="KW-0391">Immunity</keyword>
<dbReference type="GO" id="GO:0002250">
    <property type="term" value="P:adaptive immune response"/>
    <property type="evidence" value="ECO:0007669"/>
    <property type="project" value="UniProtKB-KW"/>
</dbReference>
<dbReference type="GO" id="GO:0005576">
    <property type="term" value="C:extracellular region"/>
    <property type="evidence" value="ECO:0007669"/>
    <property type="project" value="UniProtKB-ARBA"/>
</dbReference>
<dbReference type="PANTHER" id="PTHR23266">
    <property type="entry name" value="IMMUNOGLOBULIN HEAVY CHAIN"/>
    <property type="match status" value="1"/>
</dbReference>
<comment type="caution">
    <text evidence="5">The sequence shown here is derived from an EMBL/GenBank/DDBJ whole genome shotgun (WGS) entry which is preliminary data.</text>
</comment>
<dbReference type="InterPro" id="IPR013106">
    <property type="entry name" value="Ig_V-set"/>
</dbReference>
<dbReference type="EMBL" id="VZSJ01028019">
    <property type="protein sequence ID" value="NWY34649.1"/>
    <property type="molecule type" value="Genomic_DNA"/>
</dbReference>